<evidence type="ECO:0000313" key="9">
    <source>
        <dbReference type="EMBL" id="CAK7231445.1"/>
    </source>
</evidence>
<accession>A0ABP0CHB4</accession>
<dbReference type="Pfam" id="PF08312">
    <property type="entry name" value="cwf21"/>
    <property type="match status" value="1"/>
</dbReference>
<feature type="compositionally biased region" description="Low complexity" evidence="7">
    <location>
        <begin position="295"/>
        <end position="306"/>
    </location>
</feature>
<keyword evidence="4" id="KW-0747">Spliceosome</keyword>
<gene>
    <name evidence="9" type="primary">CWC21</name>
    <name evidence="9" type="ORF">SBRCBS47491_007932</name>
</gene>
<dbReference type="EMBL" id="CAWUHC010000095">
    <property type="protein sequence ID" value="CAK7231445.1"/>
    <property type="molecule type" value="Genomic_DNA"/>
</dbReference>
<feature type="compositionally biased region" description="Polar residues" evidence="7">
    <location>
        <begin position="38"/>
        <end position="53"/>
    </location>
</feature>
<comment type="subcellular location">
    <subcellularLocation>
        <location evidence="1">Nucleus</location>
    </subcellularLocation>
</comment>
<feature type="compositionally biased region" description="Polar residues" evidence="7">
    <location>
        <begin position="1"/>
        <end position="19"/>
    </location>
</feature>
<comment type="caution">
    <text evidence="9">The sequence shown here is derived from an EMBL/GenBank/DDBJ whole genome shotgun (WGS) entry which is preliminary data.</text>
</comment>
<dbReference type="InterPro" id="IPR051372">
    <property type="entry name" value="CWC21"/>
</dbReference>
<protein>
    <submittedName>
        <fullName evidence="9">RNA-splicing factor</fullName>
    </submittedName>
</protein>
<comment type="similarity">
    <text evidence="2">Belongs to the CWC21 family.</text>
</comment>
<feature type="compositionally biased region" description="Basic and acidic residues" evidence="7">
    <location>
        <begin position="274"/>
        <end position="294"/>
    </location>
</feature>
<feature type="domain" description="CWF21" evidence="8">
    <location>
        <begin position="62"/>
        <end position="108"/>
    </location>
</feature>
<keyword evidence="6" id="KW-0539">Nucleus</keyword>
<feature type="compositionally biased region" description="Polar residues" evidence="7">
    <location>
        <begin position="176"/>
        <end position="189"/>
    </location>
</feature>
<organism evidence="9 10">
    <name type="scientific">Sporothrix bragantina</name>
    <dbReference type="NCBI Taxonomy" id="671064"/>
    <lineage>
        <taxon>Eukaryota</taxon>
        <taxon>Fungi</taxon>
        <taxon>Dikarya</taxon>
        <taxon>Ascomycota</taxon>
        <taxon>Pezizomycotina</taxon>
        <taxon>Sordariomycetes</taxon>
        <taxon>Sordariomycetidae</taxon>
        <taxon>Ophiostomatales</taxon>
        <taxon>Ophiostomataceae</taxon>
        <taxon>Sporothrix</taxon>
    </lineage>
</organism>
<dbReference type="Gene3D" id="6.10.140.420">
    <property type="match status" value="1"/>
</dbReference>
<evidence type="ECO:0000256" key="2">
    <source>
        <dbReference type="ARBA" id="ARBA00005954"/>
    </source>
</evidence>
<keyword evidence="3" id="KW-0507">mRNA processing</keyword>
<evidence type="ECO:0000256" key="1">
    <source>
        <dbReference type="ARBA" id="ARBA00004123"/>
    </source>
</evidence>
<dbReference type="PANTHER" id="PTHR36562:SF5">
    <property type="entry name" value="SERINE_ARGININE REPETITIVE MATRIX 2"/>
    <property type="match status" value="1"/>
</dbReference>
<evidence type="ECO:0000256" key="6">
    <source>
        <dbReference type="ARBA" id="ARBA00023242"/>
    </source>
</evidence>
<evidence type="ECO:0000313" key="10">
    <source>
        <dbReference type="Proteomes" id="UP001642406"/>
    </source>
</evidence>
<feature type="region of interest" description="Disordered" evidence="7">
    <location>
        <begin position="101"/>
        <end position="341"/>
    </location>
</feature>
<dbReference type="Proteomes" id="UP001642406">
    <property type="component" value="Unassembled WGS sequence"/>
</dbReference>
<keyword evidence="5" id="KW-0508">mRNA splicing</keyword>
<evidence type="ECO:0000256" key="4">
    <source>
        <dbReference type="ARBA" id="ARBA00022728"/>
    </source>
</evidence>
<feature type="region of interest" description="Disordered" evidence="7">
    <location>
        <begin position="1"/>
        <end position="62"/>
    </location>
</feature>
<dbReference type="InterPro" id="IPR013170">
    <property type="entry name" value="mRNA_splic_Cwf21_dom"/>
</dbReference>
<feature type="compositionally biased region" description="Basic and acidic residues" evidence="7">
    <location>
        <begin position="226"/>
        <end position="257"/>
    </location>
</feature>
<keyword evidence="10" id="KW-1185">Reference proteome</keyword>
<name>A0ABP0CHB4_9PEZI</name>
<evidence type="ECO:0000259" key="8">
    <source>
        <dbReference type="SMART" id="SM01115"/>
    </source>
</evidence>
<dbReference type="SMART" id="SM01115">
    <property type="entry name" value="cwf21"/>
    <property type="match status" value="1"/>
</dbReference>
<evidence type="ECO:0000256" key="5">
    <source>
        <dbReference type="ARBA" id="ARBA00023187"/>
    </source>
</evidence>
<dbReference type="CDD" id="cd21372">
    <property type="entry name" value="cwf21_CWC21-like"/>
    <property type="match status" value="1"/>
</dbReference>
<evidence type="ECO:0000256" key="3">
    <source>
        <dbReference type="ARBA" id="ARBA00022664"/>
    </source>
</evidence>
<feature type="compositionally biased region" description="Basic and acidic residues" evidence="7">
    <location>
        <begin position="127"/>
        <end position="171"/>
    </location>
</feature>
<feature type="compositionally biased region" description="Low complexity" evidence="7">
    <location>
        <begin position="200"/>
        <end position="212"/>
    </location>
</feature>
<proteinExistence type="inferred from homology"/>
<evidence type="ECO:0000256" key="7">
    <source>
        <dbReference type="SAM" id="MobiDB-lite"/>
    </source>
</evidence>
<sequence>MSDNVGLSTPRGSGTSGYVQRNRAFIRPRDNAYGGPHGNSNPRDLLASQQASRLRQPDQGILEHDRKRAIEVRVFALRDELEEKGDLDDDAIDERCDALRKQLTDESQRGASSNNGGDVRQRYKAHQVHEQARAKIVESERLRRALRINKDYQEGEHWRRQDERQQKRKVEDDDTGSGNASRSTDTAPSNDKRRRRRYSNDSNGSSEGGDVSTGRSGRRASPPIKSVEKDHDGRQGRDARDARDSKNGGRDRDDRKAPAKRSPSYSDESEGEIVESRGGRGDKDRARGRRDSRSSRSVSRSPSRSPSRSRSRSRGRDDSYSRSPSRSPRRSRSRSDSQDSR</sequence>
<dbReference type="PANTHER" id="PTHR36562">
    <property type="entry name" value="SERINE/ARGININE REPETITIVE MATRIX 2"/>
    <property type="match status" value="1"/>
</dbReference>
<reference evidence="9 10" key="1">
    <citation type="submission" date="2024-01" db="EMBL/GenBank/DDBJ databases">
        <authorList>
            <person name="Allen C."/>
            <person name="Tagirdzhanova G."/>
        </authorList>
    </citation>
    <scope>NUCLEOTIDE SEQUENCE [LARGE SCALE GENOMIC DNA]</scope>
</reference>